<keyword evidence="5" id="KW-0902">Two-component regulatory system</keyword>
<dbReference type="GO" id="GO:0004673">
    <property type="term" value="F:protein histidine kinase activity"/>
    <property type="evidence" value="ECO:0007669"/>
    <property type="project" value="UniProtKB-EC"/>
</dbReference>
<keyword evidence="8" id="KW-1185">Reference proteome</keyword>
<evidence type="ECO:0000256" key="3">
    <source>
        <dbReference type="ARBA" id="ARBA00022679"/>
    </source>
</evidence>
<comment type="catalytic activity">
    <reaction evidence="1">
        <text>ATP + protein L-histidine = ADP + protein N-phospho-L-histidine.</text>
        <dbReference type="EC" id="2.7.13.3"/>
    </reaction>
</comment>
<dbReference type="EC" id="2.7.13.3" evidence="2"/>
<evidence type="ECO:0000256" key="5">
    <source>
        <dbReference type="ARBA" id="ARBA00023012"/>
    </source>
</evidence>
<reference evidence="7 8" key="1">
    <citation type="submission" date="2013-04" db="EMBL/GenBank/DDBJ databases">
        <title>Hyphomonas sp. T24B3 Genome Sequencing.</title>
        <authorList>
            <person name="Lai Q."/>
            <person name="Shao Z."/>
        </authorList>
    </citation>
    <scope>NUCLEOTIDE SEQUENCE [LARGE SCALE GENOMIC DNA]</scope>
    <source>
        <strain evidence="7 8">T24B3</strain>
    </source>
</reference>
<dbReference type="SUPFAM" id="SSF55874">
    <property type="entry name" value="ATPase domain of HSP90 chaperone/DNA topoisomerase II/histidine kinase"/>
    <property type="match status" value="1"/>
</dbReference>
<dbReference type="InterPro" id="IPR005467">
    <property type="entry name" value="His_kinase_dom"/>
</dbReference>
<dbReference type="PROSITE" id="PS50109">
    <property type="entry name" value="HIS_KIN"/>
    <property type="match status" value="1"/>
</dbReference>
<dbReference type="SMART" id="SM00387">
    <property type="entry name" value="HATPase_c"/>
    <property type="match status" value="1"/>
</dbReference>
<evidence type="ECO:0000313" key="7">
    <source>
        <dbReference type="EMBL" id="RAN31391.1"/>
    </source>
</evidence>
<dbReference type="PANTHER" id="PTHR24421:SF10">
    <property type="entry name" value="NITRATE_NITRITE SENSOR PROTEIN NARQ"/>
    <property type="match status" value="1"/>
</dbReference>
<keyword evidence="4" id="KW-0418">Kinase</keyword>
<dbReference type="Gene3D" id="3.30.565.10">
    <property type="entry name" value="Histidine kinase-like ATPase, C-terminal domain"/>
    <property type="match status" value="1"/>
</dbReference>
<keyword evidence="3" id="KW-0808">Transferase</keyword>
<feature type="domain" description="Histidine kinase" evidence="6">
    <location>
        <begin position="455"/>
        <end position="634"/>
    </location>
</feature>
<dbReference type="PANTHER" id="PTHR24421">
    <property type="entry name" value="NITRATE/NITRITE SENSOR PROTEIN NARX-RELATED"/>
    <property type="match status" value="1"/>
</dbReference>
<dbReference type="GO" id="GO:0000160">
    <property type="term" value="P:phosphorelay signal transduction system"/>
    <property type="evidence" value="ECO:0007669"/>
    <property type="project" value="UniProtKB-KW"/>
</dbReference>
<organism evidence="7 8">
    <name type="scientific">Hyphomonas pacifica</name>
    <dbReference type="NCBI Taxonomy" id="1280941"/>
    <lineage>
        <taxon>Bacteria</taxon>
        <taxon>Pseudomonadati</taxon>
        <taxon>Pseudomonadota</taxon>
        <taxon>Alphaproteobacteria</taxon>
        <taxon>Hyphomonadales</taxon>
        <taxon>Hyphomonadaceae</taxon>
        <taxon>Hyphomonas</taxon>
    </lineage>
</organism>
<dbReference type="STRING" id="1280941.HY2_16495"/>
<dbReference type="OrthoDB" id="9778496at2"/>
<sequence length="637" mass="70126">MAGEETGSIGVGRSGKIYSTPLGRLVTTFILAATLFLAMGLVALQPASGWSWSIADWRSPAQTDPAIWSSLLTGLMAFIVAAWVWALKPANFAAALFALSGLATLIFCFFSFPTSLALPLREEVISWFWILNMLGASAFGIIMICLFLIYPTPVPKWRGLALIVVLGFGVWTVLRTFGPWQKFAEVQTITTVEMMVIVITVIWQVRVSSIDPRQKAIANWLGASTLVGAGAFIGTVALPITFGSLPLVRENYAFGFFLIIYGGLALGLMRYRLFDMGIWAYRLVFYAIGALLLIVLDLLLITLLAVGRAQAVGLSLLLVGFAYLPLREQLWRRLASGRERNDELLFLQVLDVSFRSNSTDRAEAWVNLLRGHFSPLEVVSGSDSTMEPEIEDEGLALTIPAVGDMPALTLKYNNHGRSLFSTKDLVSVRHLVLLAVQVLESRTAYDRGVSAERIRIARDLHDNIGAQLMRALHSDAPDKKDSRIRETLADLRDVINHAHEAAIPLDEMFADLRAETAERLDPHGVSLVWTLEARQETRLVPANIHALRSVIREAASNTIKHANATCLKVEARVTQHNVRVEIEDDGQGFDVLAVDRGQGLENMRARVCGSGGDFLIQTSEAGGARLIATFPLQRYEQ</sequence>
<evidence type="ECO:0000256" key="1">
    <source>
        <dbReference type="ARBA" id="ARBA00000085"/>
    </source>
</evidence>
<comment type="caution">
    <text evidence="7">The sequence shown here is derived from an EMBL/GenBank/DDBJ whole genome shotgun (WGS) entry which is preliminary data.</text>
</comment>
<dbReference type="Proteomes" id="UP000249123">
    <property type="component" value="Unassembled WGS sequence"/>
</dbReference>
<dbReference type="InterPro" id="IPR003594">
    <property type="entry name" value="HATPase_dom"/>
</dbReference>
<dbReference type="InterPro" id="IPR050482">
    <property type="entry name" value="Sensor_HK_TwoCompSys"/>
</dbReference>
<dbReference type="CDD" id="cd16917">
    <property type="entry name" value="HATPase_UhpB-NarQ-NarX-like"/>
    <property type="match status" value="1"/>
</dbReference>
<proteinExistence type="predicted"/>
<dbReference type="EMBL" id="AWFB01000054">
    <property type="protein sequence ID" value="RAN31391.1"/>
    <property type="molecule type" value="Genomic_DNA"/>
</dbReference>
<dbReference type="AlphaFoldDB" id="A0A062TP86"/>
<evidence type="ECO:0000256" key="4">
    <source>
        <dbReference type="ARBA" id="ARBA00022777"/>
    </source>
</evidence>
<dbReference type="eggNOG" id="COG4585">
    <property type="taxonomic scope" value="Bacteria"/>
</dbReference>
<dbReference type="InterPro" id="IPR036890">
    <property type="entry name" value="HATPase_C_sf"/>
</dbReference>
<evidence type="ECO:0000313" key="8">
    <source>
        <dbReference type="Proteomes" id="UP000249123"/>
    </source>
</evidence>
<evidence type="ECO:0000259" key="6">
    <source>
        <dbReference type="PROSITE" id="PS50109"/>
    </source>
</evidence>
<name>A0A062TP86_9PROT</name>
<dbReference type="Pfam" id="PF02518">
    <property type="entry name" value="HATPase_c"/>
    <property type="match status" value="1"/>
</dbReference>
<protein>
    <recommendedName>
        <fullName evidence="2">histidine kinase</fullName>
        <ecNumber evidence="2">2.7.13.3</ecNumber>
    </recommendedName>
</protein>
<dbReference type="RefSeq" id="WP_051595054.1">
    <property type="nucleotide sequence ID" value="NZ_AWFA01000054.1"/>
</dbReference>
<accession>A0A062TP86</accession>
<gene>
    <name evidence="7" type="ORF">HY3_16870</name>
</gene>
<evidence type="ECO:0000256" key="2">
    <source>
        <dbReference type="ARBA" id="ARBA00012438"/>
    </source>
</evidence>